<organism evidence="1 2">
    <name type="scientific">Belliella calami</name>
    <dbReference type="NCBI Taxonomy" id="2923436"/>
    <lineage>
        <taxon>Bacteria</taxon>
        <taxon>Pseudomonadati</taxon>
        <taxon>Bacteroidota</taxon>
        <taxon>Cytophagia</taxon>
        <taxon>Cytophagales</taxon>
        <taxon>Cyclobacteriaceae</taxon>
        <taxon>Belliella</taxon>
    </lineage>
</organism>
<sequence length="121" mass="14667">MNIKKTVCLIAILWFCISQNYGQRIKNLDSLMTTCFVEKDNFSSSLKINDNINLTNLILKKYNPVFKYNLNYLKEYEYKSYNMREYYIFHRLNTTPGFLRDSYRLPPYVDHQKVEVIKKKR</sequence>
<dbReference type="EMBL" id="JAKZGS010000011">
    <property type="protein sequence ID" value="MCH7399026.1"/>
    <property type="molecule type" value="Genomic_DNA"/>
</dbReference>
<keyword evidence="2" id="KW-1185">Reference proteome</keyword>
<gene>
    <name evidence="1" type="ORF">MM236_13555</name>
</gene>
<reference evidence="1" key="1">
    <citation type="submission" date="2022-03" db="EMBL/GenBank/DDBJ databases">
        <title>De novo assembled genomes of Belliella spp. (Cyclobacteriaceae) strains.</title>
        <authorList>
            <person name="Szabo A."/>
            <person name="Korponai K."/>
            <person name="Felfoldi T."/>
        </authorList>
    </citation>
    <scope>NUCLEOTIDE SEQUENCE</scope>
    <source>
        <strain evidence="1">DSM 107340</strain>
    </source>
</reference>
<proteinExistence type="predicted"/>
<accession>A0ABS9UQX2</accession>
<name>A0ABS9UQX2_9BACT</name>
<dbReference type="Proteomes" id="UP001165488">
    <property type="component" value="Unassembled WGS sequence"/>
</dbReference>
<comment type="caution">
    <text evidence="1">The sequence shown here is derived from an EMBL/GenBank/DDBJ whole genome shotgun (WGS) entry which is preliminary data.</text>
</comment>
<protein>
    <submittedName>
        <fullName evidence="1">Uncharacterized protein</fullName>
    </submittedName>
</protein>
<evidence type="ECO:0000313" key="2">
    <source>
        <dbReference type="Proteomes" id="UP001165488"/>
    </source>
</evidence>
<dbReference type="RefSeq" id="WP_241275528.1">
    <property type="nucleotide sequence ID" value="NZ_JAKZGS010000011.1"/>
</dbReference>
<evidence type="ECO:0000313" key="1">
    <source>
        <dbReference type="EMBL" id="MCH7399026.1"/>
    </source>
</evidence>